<dbReference type="PANTHER" id="PTHR15241:SF304">
    <property type="entry name" value="RRM DOMAIN-CONTAINING PROTEIN"/>
    <property type="match status" value="1"/>
</dbReference>
<accession>A0A1G2U5S5</accession>
<dbReference type="AlphaFoldDB" id="A0A1G2U5S5"/>
<dbReference type="GO" id="GO:0003723">
    <property type="term" value="F:RNA binding"/>
    <property type="evidence" value="ECO:0007669"/>
    <property type="project" value="InterPro"/>
</dbReference>
<comment type="caution">
    <text evidence="2">The sequence shown here is derived from an EMBL/GenBank/DDBJ whole genome shotgun (WGS) entry which is preliminary data.</text>
</comment>
<dbReference type="SUPFAM" id="SSF54928">
    <property type="entry name" value="RNA-binding domain, RBD"/>
    <property type="match status" value="1"/>
</dbReference>
<protein>
    <submittedName>
        <fullName evidence="2">RNA-binding protein</fullName>
    </submittedName>
</protein>
<dbReference type="InterPro" id="IPR012677">
    <property type="entry name" value="Nucleotide-bd_a/b_plait_sf"/>
</dbReference>
<dbReference type="PANTHER" id="PTHR15241">
    <property type="entry name" value="TRANSFORMER-2-RELATED"/>
    <property type="match status" value="1"/>
</dbReference>
<dbReference type="SMART" id="SM00360">
    <property type="entry name" value="RRM"/>
    <property type="match status" value="1"/>
</dbReference>
<sequence>MNKRLFVGGIPWAATEDELRSAFEKAGTIVDLQIRRDPTRDNQSKGFGFVEMATDEEAQAAIDLLNGKDFQGRTLTVNEARPMRRPE</sequence>
<proteinExistence type="predicted"/>
<dbReference type="InterPro" id="IPR000504">
    <property type="entry name" value="RRM_dom"/>
</dbReference>
<feature type="domain" description="RRM" evidence="1">
    <location>
        <begin position="3"/>
        <end position="82"/>
    </location>
</feature>
<evidence type="ECO:0000259" key="1">
    <source>
        <dbReference type="PROSITE" id="PS50102"/>
    </source>
</evidence>
<evidence type="ECO:0000313" key="2">
    <source>
        <dbReference type="EMBL" id="OHB04222.1"/>
    </source>
</evidence>
<dbReference type="EMBL" id="MHWE01000010">
    <property type="protein sequence ID" value="OHB04222.1"/>
    <property type="molecule type" value="Genomic_DNA"/>
</dbReference>
<dbReference type="PROSITE" id="PS50102">
    <property type="entry name" value="RRM"/>
    <property type="match status" value="1"/>
</dbReference>
<name>A0A1G2U5S5_9BACT</name>
<dbReference type="Gene3D" id="3.30.70.330">
    <property type="match status" value="1"/>
</dbReference>
<evidence type="ECO:0000313" key="3">
    <source>
        <dbReference type="Proteomes" id="UP000176800"/>
    </source>
</evidence>
<dbReference type="Proteomes" id="UP000176800">
    <property type="component" value="Unassembled WGS sequence"/>
</dbReference>
<dbReference type="Pfam" id="PF00076">
    <property type="entry name" value="RRM_1"/>
    <property type="match status" value="1"/>
</dbReference>
<gene>
    <name evidence="2" type="ORF">A3B14_02315</name>
</gene>
<reference evidence="2 3" key="1">
    <citation type="journal article" date="2016" name="Nat. Commun.">
        <title>Thousands of microbial genomes shed light on interconnected biogeochemical processes in an aquifer system.</title>
        <authorList>
            <person name="Anantharaman K."/>
            <person name="Brown C.T."/>
            <person name="Hug L.A."/>
            <person name="Sharon I."/>
            <person name="Castelle C.J."/>
            <person name="Probst A.J."/>
            <person name="Thomas B.C."/>
            <person name="Singh A."/>
            <person name="Wilkins M.J."/>
            <person name="Karaoz U."/>
            <person name="Brodie E.L."/>
            <person name="Williams K.H."/>
            <person name="Hubbard S.S."/>
            <person name="Banfield J.F."/>
        </authorList>
    </citation>
    <scope>NUCLEOTIDE SEQUENCE [LARGE SCALE GENOMIC DNA]</scope>
</reference>
<organism evidence="2 3">
    <name type="scientific">Candidatus Zambryskibacteria bacterium RIFCSPLOWO2_01_FULL_45_21</name>
    <dbReference type="NCBI Taxonomy" id="1802761"/>
    <lineage>
        <taxon>Bacteria</taxon>
        <taxon>Candidatus Zambryskiibacteriota</taxon>
    </lineage>
</organism>
<dbReference type="InterPro" id="IPR035979">
    <property type="entry name" value="RBD_domain_sf"/>
</dbReference>